<reference evidence="1 2" key="1">
    <citation type="submission" date="2016-07" db="EMBL/GenBank/DDBJ databases">
        <title>Genome analysis of Sphingobacterium siyangense T12B17.</title>
        <authorList>
            <person name="Xu D."/>
            <person name="Su Y."/>
            <person name="Zheng S."/>
        </authorList>
    </citation>
    <scope>NUCLEOTIDE SEQUENCE [LARGE SCALE GENOMIC DNA]</scope>
    <source>
        <strain evidence="1 2">T12B17</strain>
    </source>
</reference>
<sequence length="290" mass="34738">MELDNSQKLNPELVKIMLQEAYEALPTLMTKLAPRGWKRSTFHKELMDTRRLYYKDYLKSIKKSKKRPPAELPRKDDEDDFDPDQMSMEEYLYIIFPPFHNDKLELFYILSCLLLEITLVSNLYRADDPDFYHFDERKFEDTVFQIAYQNKEISKEWADVMVFSYPVPFLDEIELHYCLEVLFNILKNQGFQLIYWHDELLFIAQQQEKYAELLYAGLEDQDKEQKRERILASIQLVLHAFDKGTIDPLNLSAIINLYNRYEICPIVLAYLHVYGEFPKGYPFRLEDYGE</sequence>
<name>A0A420G9U0_9SPHI</name>
<proteinExistence type="predicted"/>
<dbReference type="AlphaFoldDB" id="A0A420G9U0"/>
<dbReference type="Proteomes" id="UP000286402">
    <property type="component" value="Unassembled WGS sequence"/>
</dbReference>
<dbReference type="EMBL" id="MCAQ01000001">
    <property type="protein sequence ID" value="RKF41944.1"/>
    <property type="molecule type" value="Genomic_DNA"/>
</dbReference>
<keyword evidence="2" id="KW-1185">Reference proteome</keyword>
<gene>
    <name evidence="1" type="ORF">BCY89_00045</name>
</gene>
<evidence type="ECO:0000313" key="1">
    <source>
        <dbReference type="EMBL" id="RKF41944.1"/>
    </source>
</evidence>
<protein>
    <submittedName>
        <fullName evidence="1">Uncharacterized protein</fullName>
    </submittedName>
</protein>
<evidence type="ECO:0000313" key="2">
    <source>
        <dbReference type="Proteomes" id="UP000286402"/>
    </source>
</evidence>
<accession>A0A420G9U0</accession>
<organism evidence="1 2">
    <name type="scientific">Sphingobacterium siyangense</name>
    <dbReference type="NCBI Taxonomy" id="459529"/>
    <lineage>
        <taxon>Bacteria</taxon>
        <taxon>Pseudomonadati</taxon>
        <taxon>Bacteroidota</taxon>
        <taxon>Sphingobacteriia</taxon>
        <taxon>Sphingobacteriales</taxon>
        <taxon>Sphingobacteriaceae</taxon>
        <taxon>Sphingobacterium</taxon>
    </lineage>
</organism>
<comment type="caution">
    <text evidence="1">The sequence shown here is derived from an EMBL/GenBank/DDBJ whole genome shotgun (WGS) entry which is preliminary data.</text>
</comment>